<keyword evidence="3" id="KW-1003">Cell membrane</keyword>
<dbReference type="PANTHER" id="PTHR35011">
    <property type="entry name" value="2,3-DIKETO-L-GULONATE TRAP TRANSPORTER SMALL PERMEASE PROTEIN YIAM"/>
    <property type="match status" value="1"/>
</dbReference>
<feature type="transmembrane region" description="Helical" evidence="9">
    <location>
        <begin position="89"/>
        <end position="108"/>
    </location>
</feature>
<dbReference type="PANTHER" id="PTHR35011:SF4">
    <property type="entry name" value="SLL1102 PROTEIN"/>
    <property type="match status" value="1"/>
</dbReference>
<dbReference type="GO" id="GO:0005886">
    <property type="term" value="C:plasma membrane"/>
    <property type="evidence" value="ECO:0007669"/>
    <property type="project" value="UniProtKB-SubCell"/>
</dbReference>
<comment type="subcellular location">
    <subcellularLocation>
        <location evidence="1">Cell inner membrane</location>
        <topology evidence="1">Multi-pass membrane protein</topology>
    </subcellularLocation>
</comment>
<evidence type="ECO:0000256" key="9">
    <source>
        <dbReference type="SAM" id="Phobius"/>
    </source>
</evidence>
<dbReference type="Pfam" id="PF04290">
    <property type="entry name" value="DctQ"/>
    <property type="match status" value="1"/>
</dbReference>
<dbReference type="InterPro" id="IPR055348">
    <property type="entry name" value="DctQ"/>
</dbReference>
<reference evidence="11" key="1">
    <citation type="submission" date="2020-07" db="EMBL/GenBank/DDBJ databases">
        <title>Severe corrosion of carbon steel in oil field produced water can be linked to methanogenic archaea containing a special type of NiFe hydrogenase.</title>
        <authorList>
            <person name="Lahme S."/>
            <person name="Mand J."/>
            <person name="Longwell J."/>
            <person name="Smith R."/>
            <person name="Enning D."/>
        </authorList>
    </citation>
    <scope>NUCLEOTIDE SEQUENCE</scope>
    <source>
        <strain evidence="11">MIC098Bin6</strain>
    </source>
</reference>
<gene>
    <name evidence="11" type="ORF">H0S81_06715</name>
</gene>
<feature type="transmembrane region" description="Helical" evidence="9">
    <location>
        <begin position="140"/>
        <end position="161"/>
    </location>
</feature>
<feature type="transmembrane region" description="Helical" evidence="9">
    <location>
        <begin position="12"/>
        <end position="38"/>
    </location>
</feature>
<comment type="similarity">
    <text evidence="8">Belongs to the TRAP transporter small permease family.</text>
</comment>
<evidence type="ECO:0000256" key="6">
    <source>
        <dbReference type="ARBA" id="ARBA00022989"/>
    </source>
</evidence>
<dbReference type="EMBL" id="JACCQK010000375">
    <property type="protein sequence ID" value="MBG0779602.1"/>
    <property type="molecule type" value="Genomic_DNA"/>
</dbReference>
<evidence type="ECO:0000256" key="2">
    <source>
        <dbReference type="ARBA" id="ARBA00022448"/>
    </source>
</evidence>
<dbReference type="AlphaFoldDB" id="A0A931CUF0"/>
<evidence type="ECO:0000259" key="10">
    <source>
        <dbReference type="Pfam" id="PF04290"/>
    </source>
</evidence>
<dbReference type="InterPro" id="IPR007387">
    <property type="entry name" value="TRAP_DctQ"/>
</dbReference>
<keyword evidence="5 9" id="KW-0812">Transmembrane</keyword>
<evidence type="ECO:0000256" key="4">
    <source>
        <dbReference type="ARBA" id="ARBA00022519"/>
    </source>
</evidence>
<keyword evidence="6 9" id="KW-1133">Transmembrane helix</keyword>
<comment type="caution">
    <text evidence="11">The sequence shown here is derived from an EMBL/GenBank/DDBJ whole genome shotgun (WGS) entry which is preliminary data.</text>
</comment>
<evidence type="ECO:0000313" key="11">
    <source>
        <dbReference type="EMBL" id="MBG0779602.1"/>
    </source>
</evidence>
<feature type="domain" description="Tripartite ATP-independent periplasmic transporters DctQ component" evidence="10">
    <location>
        <begin position="26"/>
        <end position="157"/>
    </location>
</feature>
<evidence type="ECO:0000313" key="12">
    <source>
        <dbReference type="Proteomes" id="UP000706172"/>
    </source>
</evidence>
<keyword evidence="4" id="KW-0997">Cell inner membrane</keyword>
<name>A0A931CUF0_9BACT</name>
<protein>
    <submittedName>
        <fullName evidence="11">TRAP transporter small permease</fullName>
    </submittedName>
</protein>
<evidence type="ECO:0000256" key="5">
    <source>
        <dbReference type="ARBA" id="ARBA00022692"/>
    </source>
</evidence>
<dbReference type="Proteomes" id="UP000706172">
    <property type="component" value="Unassembled WGS sequence"/>
</dbReference>
<sequence length="167" mass="18795">MKKMLSIFDALVTAGGYAAAFSGFVLTGVVVFGVFTRYVLHTPSDWTMEISQYIFCAMSLFGTGYALKEGAHVRIDLVWERMPPRVREYLDLVQYPIIVCICLILIWMGGEEFWSALTQNKRSETVLSLPLWPVWSTRPIGGLLLLMAALSGLIKQLFNLFNPDHKG</sequence>
<organism evidence="11 12">
    <name type="scientific">Desulfotignum balticum</name>
    <dbReference type="NCBI Taxonomy" id="115781"/>
    <lineage>
        <taxon>Bacteria</taxon>
        <taxon>Pseudomonadati</taxon>
        <taxon>Thermodesulfobacteriota</taxon>
        <taxon>Desulfobacteria</taxon>
        <taxon>Desulfobacterales</taxon>
        <taxon>Desulfobacteraceae</taxon>
        <taxon>Desulfotignum</taxon>
    </lineage>
</organism>
<evidence type="ECO:0000256" key="1">
    <source>
        <dbReference type="ARBA" id="ARBA00004429"/>
    </source>
</evidence>
<evidence type="ECO:0000256" key="8">
    <source>
        <dbReference type="ARBA" id="ARBA00038436"/>
    </source>
</evidence>
<accession>A0A931CUF0</accession>
<evidence type="ECO:0000256" key="7">
    <source>
        <dbReference type="ARBA" id="ARBA00023136"/>
    </source>
</evidence>
<keyword evidence="2" id="KW-0813">Transport</keyword>
<evidence type="ECO:0000256" key="3">
    <source>
        <dbReference type="ARBA" id="ARBA00022475"/>
    </source>
</evidence>
<feature type="transmembrane region" description="Helical" evidence="9">
    <location>
        <begin position="50"/>
        <end position="68"/>
    </location>
</feature>
<proteinExistence type="inferred from homology"/>
<keyword evidence="7 9" id="KW-0472">Membrane</keyword>